<dbReference type="GO" id="GO:0006506">
    <property type="term" value="P:GPI anchor biosynthetic process"/>
    <property type="evidence" value="ECO:0007669"/>
    <property type="project" value="UniProtKB-KW"/>
</dbReference>
<keyword evidence="4" id="KW-0328">Glycosyltransferase</keyword>
<name>A0A1H2NGH9_9ACTN</name>
<keyword evidence="3" id="KW-0337">GPI-anchor biosynthesis</keyword>
<evidence type="ECO:0000256" key="6">
    <source>
        <dbReference type="ARBA" id="ARBA00022692"/>
    </source>
</evidence>
<feature type="transmembrane region" description="Helical" evidence="10">
    <location>
        <begin position="131"/>
        <end position="151"/>
    </location>
</feature>
<dbReference type="GO" id="GO:0016020">
    <property type="term" value="C:membrane"/>
    <property type="evidence" value="ECO:0007669"/>
    <property type="project" value="GOC"/>
</dbReference>
<protein>
    <recommendedName>
        <fullName evidence="13">Mannosyltransferase (PIG-V)</fullName>
    </recommendedName>
</protein>
<keyword evidence="8 10" id="KW-1133">Transmembrane helix</keyword>
<feature type="transmembrane region" description="Helical" evidence="10">
    <location>
        <begin position="35"/>
        <end position="58"/>
    </location>
</feature>
<evidence type="ECO:0000313" key="12">
    <source>
        <dbReference type="Proteomes" id="UP000198825"/>
    </source>
</evidence>
<dbReference type="PANTHER" id="PTHR12468:SF2">
    <property type="entry name" value="GPI MANNOSYLTRANSFERASE 2"/>
    <property type="match status" value="1"/>
</dbReference>
<feature type="transmembrane region" description="Helical" evidence="10">
    <location>
        <begin position="220"/>
        <end position="238"/>
    </location>
</feature>
<sequence>MPAGLLALTDTVTSGFDRGVEGVGRALRRFSGLRWWVQVLLLWVATRLFSVVVVLVVARQQGPNPWSPSRPGYFAYIDGWDAGYYNQIFDSGYPSVLPRGADGIVEPNRWAFYPVFPGLARAVSAVTGLGWVHVAPLVASLASLGLALVLYRLFLVRTSPGTALFAVGLYLVQAAAPVLGFGYAESLGLLLVASVLLCVERGRYLTALPLVLVASLTRPTAAPLALALGLLLVVQLLTRVPRVDGARVRLLVLVVVSGLCVAIWPVAVAVGTGDPDAYLETESGWHGGTHVLPGELWARVARRLFGDLPGLAVVVLVVLALVAVLLSRPGRRLGLPMWLWTGSYLLYLIGVAVPNGSSFRFALGAFPLFLAVASASAVRSSRVVLVVLGLVLQVVWVAWLWHWSGTGLFGALEANP</sequence>
<keyword evidence="5" id="KW-0808">Transferase</keyword>
<feature type="transmembrane region" description="Helical" evidence="10">
    <location>
        <begin position="163"/>
        <end position="184"/>
    </location>
</feature>
<evidence type="ECO:0000256" key="5">
    <source>
        <dbReference type="ARBA" id="ARBA00022679"/>
    </source>
</evidence>
<dbReference type="GO" id="GO:0004376">
    <property type="term" value="F:GPI mannosyltransferase activity"/>
    <property type="evidence" value="ECO:0007669"/>
    <property type="project" value="InterPro"/>
</dbReference>
<accession>A0A1H2NGH9</accession>
<gene>
    <name evidence="11" type="ORF">SAMN04488544_3966</name>
</gene>
<dbReference type="STRING" id="546874.SAMN04488544_3966"/>
<comment type="subcellular location">
    <subcellularLocation>
        <location evidence="1">Endoplasmic reticulum membrane</location>
        <topology evidence="1">Multi-pass membrane protein</topology>
    </subcellularLocation>
</comment>
<dbReference type="AlphaFoldDB" id="A0A1H2NGH9"/>
<dbReference type="Proteomes" id="UP000198825">
    <property type="component" value="Chromosome I"/>
</dbReference>
<dbReference type="InterPro" id="IPR007315">
    <property type="entry name" value="PIG-V/Gpi18"/>
</dbReference>
<feature type="transmembrane region" description="Helical" evidence="10">
    <location>
        <begin position="383"/>
        <end position="402"/>
    </location>
</feature>
<evidence type="ECO:0000256" key="3">
    <source>
        <dbReference type="ARBA" id="ARBA00022502"/>
    </source>
</evidence>
<comment type="pathway">
    <text evidence="2">Glycolipid biosynthesis; glycosylphosphatidylinositol-anchor biosynthesis.</text>
</comment>
<evidence type="ECO:0000256" key="9">
    <source>
        <dbReference type="ARBA" id="ARBA00023136"/>
    </source>
</evidence>
<evidence type="ECO:0000313" key="11">
    <source>
        <dbReference type="EMBL" id="SDV04388.1"/>
    </source>
</evidence>
<dbReference type="GO" id="GO:0000009">
    <property type="term" value="F:alpha-1,6-mannosyltransferase activity"/>
    <property type="evidence" value="ECO:0007669"/>
    <property type="project" value="InterPro"/>
</dbReference>
<reference evidence="12" key="1">
    <citation type="submission" date="2016-10" db="EMBL/GenBank/DDBJ databases">
        <authorList>
            <person name="Varghese N."/>
            <person name="Submissions S."/>
        </authorList>
    </citation>
    <scope>NUCLEOTIDE SEQUENCE [LARGE SCALE GENOMIC DNA]</scope>
    <source>
        <strain evidence="12">DSM 21743</strain>
    </source>
</reference>
<dbReference type="EMBL" id="LT629799">
    <property type="protein sequence ID" value="SDV04388.1"/>
    <property type="molecule type" value="Genomic_DNA"/>
</dbReference>
<keyword evidence="9 10" id="KW-0472">Membrane</keyword>
<feature type="transmembrane region" description="Helical" evidence="10">
    <location>
        <begin position="359"/>
        <end position="378"/>
    </location>
</feature>
<evidence type="ECO:0000256" key="2">
    <source>
        <dbReference type="ARBA" id="ARBA00004687"/>
    </source>
</evidence>
<evidence type="ECO:0000256" key="10">
    <source>
        <dbReference type="SAM" id="Phobius"/>
    </source>
</evidence>
<organism evidence="11 12">
    <name type="scientific">Microlunatus sagamiharensis</name>
    <dbReference type="NCBI Taxonomy" id="546874"/>
    <lineage>
        <taxon>Bacteria</taxon>
        <taxon>Bacillati</taxon>
        <taxon>Actinomycetota</taxon>
        <taxon>Actinomycetes</taxon>
        <taxon>Propionibacteriales</taxon>
        <taxon>Propionibacteriaceae</taxon>
        <taxon>Microlunatus</taxon>
    </lineage>
</organism>
<feature type="transmembrane region" description="Helical" evidence="10">
    <location>
        <begin position="250"/>
        <end position="270"/>
    </location>
</feature>
<dbReference type="GO" id="GO:0031501">
    <property type="term" value="C:mannosyltransferase complex"/>
    <property type="evidence" value="ECO:0007669"/>
    <property type="project" value="TreeGrafter"/>
</dbReference>
<feature type="transmembrane region" description="Helical" evidence="10">
    <location>
        <begin position="308"/>
        <end position="326"/>
    </location>
</feature>
<dbReference type="OrthoDB" id="151635at2"/>
<keyword evidence="6 10" id="KW-0812">Transmembrane</keyword>
<dbReference type="PANTHER" id="PTHR12468">
    <property type="entry name" value="GPI MANNOSYLTRANSFERASE 2"/>
    <property type="match status" value="1"/>
</dbReference>
<proteinExistence type="predicted"/>
<evidence type="ECO:0000256" key="4">
    <source>
        <dbReference type="ARBA" id="ARBA00022676"/>
    </source>
</evidence>
<evidence type="ECO:0000256" key="8">
    <source>
        <dbReference type="ARBA" id="ARBA00022989"/>
    </source>
</evidence>
<feature type="transmembrane region" description="Helical" evidence="10">
    <location>
        <begin position="333"/>
        <end position="353"/>
    </location>
</feature>
<evidence type="ECO:0000256" key="1">
    <source>
        <dbReference type="ARBA" id="ARBA00004477"/>
    </source>
</evidence>
<evidence type="ECO:0000256" key="7">
    <source>
        <dbReference type="ARBA" id="ARBA00022824"/>
    </source>
</evidence>
<evidence type="ECO:0008006" key="13">
    <source>
        <dbReference type="Google" id="ProtNLM"/>
    </source>
</evidence>
<keyword evidence="12" id="KW-1185">Reference proteome</keyword>
<keyword evidence="7" id="KW-0256">Endoplasmic reticulum</keyword>
<dbReference type="RefSeq" id="WP_091078528.1">
    <property type="nucleotide sequence ID" value="NZ_LT629799.1"/>
</dbReference>